<sequence length="343" mass="38858">MKKIVFLRLNPNAVGGAQRYLSRLIKALKNDGIECEVRAFTGSKRLSSWLKALKFNAQAKRQKAADELYFSLERITSADIYRAGDGVHKIYMKTKPFWWANPLNFVYPFLEKRCFANARKIIANSNFIKEQIIASYDVLPEKIITIYNGINLPQKVEKGSAKMALCEEFGLDYHLPIILFAGSGFKRKGVSELLTLVSKLKTSVNLIIVGKDKKLNSYKNLAKKLGVSALFTGEQRSTAKFYEASDIFIFPTRYEPFSNVVLEALSYKNIVFTTAQNGASEILDEKFVMKDAIDESILTLIEQILNDHELLLKFQDDAARLAQNFTIEKNAKLTLEVIEDALK</sequence>
<dbReference type="Gene3D" id="3.40.50.2000">
    <property type="entry name" value="Glycogen Phosphorylase B"/>
    <property type="match status" value="2"/>
</dbReference>
<dbReference type="Proteomes" id="UP000006380">
    <property type="component" value="Chromosome"/>
</dbReference>
<organism evidence="4 5">
    <name type="scientific">Campylobacter curvus (strain 525.92)</name>
    <dbReference type="NCBI Taxonomy" id="360105"/>
    <lineage>
        <taxon>Bacteria</taxon>
        <taxon>Pseudomonadati</taxon>
        <taxon>Campylobacterota</taxon>
        <taxon>Epsilonproteobacteria</taxon>
        <taxon>Campylobacterales</taxon>
        <taxon>Campylobacteraceae</taxon>
        <taxon>Campylobacter</taxon>
    </lineage>
</organism>
<dbReference type="InterPro" id="IPR001296">
    <property type="entry name" value="Glyco_trans_1"/>
</dbReference>
<dbReference type="OrthoDB" id="433681at2"/>
<protein>
    <submittedName>
        <fullName evidence="4">Glycosyltransferase, family 1</fullName>
    </submittedName>
</protein>
<dbReference type="Pfam" id="PF00534">
    <property type="entry name" value="Glycos_transf_1"/>
    <property type="match status" value="1"/>
</dbReference>
<proteinExistence type="predicted"/>
<evidence type="ECO:0000256" key="1">
    <source>
        <dbReference type="ARBA" id="ARBA00022679"/>
    </source>
</evidence>
<evidence type="ECO:0000313" key="5">
    <source>
        <dbReference type="Proteomes" id="UP000006380"/>
    </source>
</evidence>
<dbReference type="RefSeq" id="WP_011991888.1">
    <property type="nucleotide sequence ID" value="NC_009715.2"/>
</dbReference>
<dbReference type="SUPFAM" id="SSF53756">
    <property type="entry name" value="UDP-Glycosyltransferase/glycogen phosphorylase"/>
    <property type="match status" value="1"/>
</dbReference>
<dbReference type="CDD" id="cd03801">
    <property type="entry name" value="GT4_PimA-like"/>
    <property type="match status" value="1"/>
</dbReference>
<evidence type="ECO:0000259" key="3">
    <source>
        <dbReference type="Pfam" id="PF13439"/>
    </source>
</evidence>
<evidence type="ECO:0000259" key="2">
    <source>
        <dbReference type="Pfam" id="PF00534"/>
    </source>
</evidence>
<dbReference type="GO" id="GO:0009103">
    <property type="term" value="P:lipopolysaccharide biosynthetic process"/>
    <property type="evidence" value="ECO:0007669"/>
    <property type="project" value="TreeGrafter"/>
</dbReference>
<keyword evidence="1" id="KW-0808">Transferase</keyword>
<feature type="domain" description="Glycosyl transferase family 1" evidence="2">
    <location>
        <begin position="175"/>
        <end position="318"/>
    </location>
</feature>
<dbReference type="HOGENOM" id="CLU_009583_44_1_7"/>
<name>A7GWU2_CAMC5</name>
<dbReference type="PANTHER" id="PTHR46401">
    <property type="entry name" value="GLYCOSYLTRANSFERASE WBBK-RELATED"/>
    <property type="match status" value="1"/>
</dbReference>
<dbReference type="KEGG" id="ccv:CCV52592_1236"/>
<keyword evidence="5" id="KW-1185">Reference proteome</keyword>
<accession>A7GWU2</accession>
<gene>
    <name evidence="4" type="ORF">CCV52592_1236</name>
</gene>
<dbReference type="PANTHER" id="PTHR46401:SF2">
    <property type="entry name" value="GLYCOSYLTRANSFERASE WBBK-RELATED"/>
    <property type="match status" value="1"/>
</dbReference>
<reference evidence="4" key="1">
    <citation type="submission" date="2016-07" db="EMBL/GenBank/DDBJ databases">
        <title>Comparative genomics of the Campylobacter concisus group.</title>
        <authorList>
            <person name="Miller W.G."/>
            <person name="Yee E."/>
            <person name="Chapman M.H."/>
            <person name="Huynh S."/>
            <person name="Bono J.L."/>
            <person name="On S.L.W."/>
            <person name="StLeger J."/>
            <person name="Foster G."/>
            <person name="Parker C.T."/>
        </authorList>
    </citation>
    <scope>NUCLEOTIDE SEQUENCE</scope>
    <source>
        <strain evidence="4">525.92</strain>
    </source>
</reference>
<evidence type="ECO:0000313" key="4">
    <source>
        <dbReference type="EMBL" id="EAU00970.1"/>
    </source>
</evidence>
<dbReference type="EMBL" id="CP000767">
    <property type="protein sequence ID" value="EAU00970.1"/>
    <property type="molecule type" value="Genomic_DNA"/>
</dbReference>
<dbReference type="Pfam" id="PF13439">
    <property type="entry name" value="Glyco_transf_4"/>
    <property type="match status" value="1"/>
</dbReference>
<dbReference type="AlphaFoldDB" id="A7GWU2"/>
<dbReference type="STRING" id="360105.CCV52592_1236"/>
<dbReference type="InterPro" id="IPR028098">
    <property type="entry name" value="Glyco_trans_4-like_N"/>
</dbReference>
<feature type="domain" description="Glycosyltransferase subfamily 4-like N-terminal" evidence="3">
    <location>
        <begin position="96"/>
        <end position="152"/>
    </location>
</feature>
<dbReference type="GO" id="GO:0016757">
    <property type="term" value="F:glycosyltransferase activity"/>
    <property type="evidence" value="ECO:0007669"/>
    <property type="project" value="InterPro"/>
</dbReference>